<evidence type="ECO:0000313" key="4">
    <source>
        <dbReference type="Proteomes" id="UP001234989"/>
    </source>
</evidence>
<accession>A0AAF0TML9</accession>
<dbReference type="AlphaFoldDB" id="A0AAF0TML9"/>
<keyword evidence="1" id="KW-0732">Signal</keyword>
<feature type="signal peptide" evidence="1">
    <location>
        <begin position="1"/>
        <end position="29"/>
    </location>
</feature>
<protein>
    <recommendedName>
        <fullName evidence="2">Tf2-1-like SH3-like domain-containing protein</fullName>
    </recommendedName>
</protein>
<dbReference type="EMBL" id="CP133615">
    <property type="protein sequence ID" value="WMV24969.1"/>
    <property type="molecule type" value="Genomic_DNA"/>
</dbReference>
<dbReference type="InterPro" id="IPR056924">
    <property type="entry name" value="SH3_Tf2-1"/>
</dbReference>
<dbReference type="Proteomes" id="UP001234989">
    <property type="component" value="Chromosome 4"/>
</dbReference>
<sequence>MRGRVRSVLGKLHFLVTLIVRKALFPANASCGSVAAKVHDFVRMNPPEFLGLQICEDPQNTIDEVKKIFGVMQVTGPNMILKKVGKVAYELELLAELAPVHPIFHISLLKNCVGDPASIVPLESVVVKDSLTNADVPVEILDH</sequence>
<dbReference type="Pfam" id="PF24626">
    <property type="entry name" value="SH3_Tf2-1"/>
    <property type="match status" value="1"/>
</dbReference>
<feature type="domain" description="Tf2-1-like SH3-like" evidence="2">
    <location>
        <begin position="74"/>
        <end position="113"/>
    </location>
</feature>
<evidence type="ECO:0000256" key="1">
    <source>
        <dbReference type="SAM" id="SignalP"/>
    </source>
</evidence>
<feature type="chain" id="PRO_5042216352" description="Tf2-1-like SH3-like domain-containing protein" evidence="1">
    <location>
        <begin position="30"/>
        <end position="143"/>
    </location>
</feature>
<dbReference type="PANTHER" id="PTHR46148:SF56">
    <property type="entry name" value="RETROTRANSPOSON PROTEIN"/>
    <property type="match status" value="1"/>
</dbReference>
<evidence type="ECO:0000313" key="3">
    <source>
        <dbReference type="EMBL" id="WMV24969.1"/>
    </source>
</evidence>
<keyword evidence="4" id="KW-1185">Reference proteome</keyword>
<organism evidence="3 4">
    <name type="scientific">Solanum verrucosum</name>
    <dbReference type="NCBI Taxonomy" id="315347"/>
    <lineage>
        <taxon>Eukaryota</taxon>
        <taxon>Viridiplantae</taxon>
        <taxon>Streptophyta</taxon>
        <taxon>Embryophyta</taxon>
        <taxon>Tracheophyta</taxon>
        <taxon>Spermatophyta</taxon>
        <taxon>Magnoliopsida</taxon>
        <taxon>eudicotyledons</taxon>
        <taxon>Gunneridae</taxon>
        <taxon>Pentapetalae</taxon>
        <taxon>asterids</taxon>
        <taxon>lamiids</taxon>
        <taxon>Solanales</taxon>
        <taxon>Solanaceae</taxon>
        <taxon>Solanoideae</taxon>
        <taxon>Solaneae</taxon>
        <taxon>Solanum</taxon>
    </lineage>
</organism>
<name>A0AAF0TML9_SOLVR</name>
<reference evidence="3" key="1">
    <citation type="submission" date="2023-08" db="EMBL/GenBank/DDBJ databases">
        <title>A de novo genome assembly of Solanum verrucosum Schlechtendal, a Mexican diploid species geographically isolated from the other diploid A-genome species in potato relatives.</title>
        <authorList>
            <person name="Hosaka K."/>
        </authorList>
    </citation>
    <scope>NUCLEOTIDE SEQUENCE</scope>
    <source>
        <tissue evidence="3">Young leaves</tissue>
    </source>
</reference>
<proteinExistence type="predicted"/>
<gene>
    <name evidence="3" type="ORF">MTR67_018354</name>
</gene>
<evidence type="ECO:0000259" key="2">
    <source>
        <dbReference type="Pfam" id="PF24626"/>
    </source>
</evidence>
<dbReference type="PANTHER" id="PTHR46148">
    <property type="entry name" value="CHROMO DOMAIN-CONTAINING PROTEIN"/>
    <property type="match status" value="1"/>
</dbReference>